<evidence type="ECO:0000256" key="3">
    <source>
        <dbReference type="ARBA" id="ARBA00022754"/>
    </source>
</evidence>
<feature type="region of interest" description="Disordered" evidence="10">
    <location>
        <begin position="466"/>
        <end position="506"/>
    </location>
</feature>
<dbReference type="PANTHER" id="PTHR45652:SF21">
    <property type="entry name" value="ZINC FINGER CCCH DOMAIN-CONTAINING PROTEIN 13-LIKE ISOFORM X1"/>
    <property type="match status" value="1"/>
</dbReference>
<dbReference type="GeneID" id="109476569"/>
<dbReference type="InterPro" id="IPR050405">
    <property type="entry name" value="Intermediate_filament"/>
</dbReference>
<keyword evidence="6 11" id="KW-0472">Membrane</keyword>
<feature type="compositionally biased region" description="Low complexity" evidence="10">
    <location>
        <begin position="48"/>
        <end position="57"/>
    </location>
</feature>
<evidence type="ECO:0000256" key="5">
    <source>
        <dbReference type="ARBA" id="ARBA00023054"/>
    </source>
</evidence>
<feature type="coiled-coil region" evidence="9">
    <location>
        <begin position="107"/>
        <end position="309"/>
    </location>
</feature>
<dbReference type="GO" id="GO:0005640">
    <property type="term" value="C:nuclear outer membrane"/>
    <property type="evidence" value="ECO:0007669"/>
    <property type="project" value="UniProtKB-SubCell"/>
</dbReference>
<dbReference type="InterPro" id="IPR039008">
    <property type="entry name" value="IF_rod_dom"/>
</dbReference>
<sequence length="1318" mass="144098">MSTTDNADSMESESASASVVTSTSFTSTDADDEGLGTTTYSVSTSDGESTASTSTVTEVRHKRYVVSSSSSRLSSVPVGDPGPEPPTSPTADIVALNARFMYYVDRVRFLEQENRTLRHNVTELEIRSVSPEMYRTFQQEIDRGRQKVADLSTERAHLQVEVQRLEREMRAFNHKVFEESRSRKEALRELEKLKTELYDTKKAYKDAQDNLRLKAQEQDFKTRTHEQEVKEVRKEVLNISVELEKLKNENAQLQAEVHQVSHNASTEVTQYVSMLEKREVELETLHRSLEEQREEYQKLMHMKLDLELALQHHGLEYTTIQYDMHDWSPSHRKSSTPKGTPIRRRPLREMDHSYKKRKTEHPSSADGSFLTDEAAYVSAEGGGSASFATESDGRQSGCIITETYTMDENMSQQQTRRSQINGSAGGGSDGQLAMAEARAVDAPELSGPRRVLTAAGEYVVASATSTVRHGGDKGDTTMERTDFYGGSDSSHHATTQAADRPGLSGPKRILTASREYAVVTSSEDQTTTTVTTENRPCLSGPKRALTGEYMMTTSEEQTTTSAVSAEDHPGLSGPKRVLTASGEYVIAKSSKEQMTTASVTAVDRSGLSGPKRVLTPSGEYVLLTKSSEEQTATTTTQAEDHPGLSGPKRVLTPSGEYVVVTESSEEQTKTTTTKSKDRPGLSGPKRVLTSSGEYVVVTESSEEQTTTTSAQAEDRPGLSGPRHVLTASGEHVTMATEGQTTTTTTVQAEDHSGLSGPKRVLTPSGQYVVVTESSEEQKTTTIEGTEDIPGLAGPRRVLTASGEYVVVTSSSEHQTTTTTEEGLSIEKVTHGAGSHDGGPGSYLKTDEVDASGGHVVESSTTEQRVGESGGRSERYSVDVTETTTKRRSKGGTGHAEGSTTSYGLHQETQTGNLQVDGSRGMDYKKNKRVLGNVQLDVTNWSTVSSVCNEKTGDLADNGRASDDVAPSDVGTSGVGTTKVCLTDVTGSREDSVVSVTIKTDRDAQGENIHQGNIVTTHNLGREPPSTSDFDERGTSGREIVEDRTTVGASSSSGNTQMGVHMWGKLPTTQTHRVEDTPNASPTKSGWWRSFWLRSTGTTTSLPSQSVQEDTMSHRASWFQQMEPSFWGKSVSRKENTCMDQDELDASSAKSGWWRFFRRQSTTSTIKHSSQCVQPDVTSHGESGMRQLASYSWGKSVRRETTLTRGVDETDTTAVSTPGVTITGSSVKSGNKTRLKEDAYLVEGSRKTSQACFARICRLCVWLLPLLFLLLLLFFLLSSLFPGGMMGMLLGWERGSCHLQNSFRQSWRFMLKHRSPPPI</sequence>
<reference evidence="15" key="1">
    <citation type="submission" date="2025-08" db="UniProtKB">
        <authorList>
            <consortium name="RefSeq"/>
        </authorList>
    </citation>
    <scope>IDENTIFICATION</scope>
    <source>
        <tissue evidence="15">Gonad</tissue>
    </source>
</reference>
<proteinExistence type="inferred from homology"/>
<evidence type="ECO:0000256" key="6">
    <source>
        <dbReference type="ARBA" id="ARBA00023136"/>
    </source>
</evidence>
<feature type="compositionally biased region" description="Low complexity" evidence="10">
    <location>
        <begin position="808"/>
        <end position="821"/>
    </location>
</feature>
<organism evidence="14 15">
    <name type="scientific">Branchiostoma belcheri</name>
    <name type="common">Amphioxus</name>
    <dbReference type="NCBI Taxonomy" id="7741"/>
    <lineage>
        <taxon>Eukaryota</taxon>
        <taxon>Metazoa</taxon>
        <taxon>Chordata</taxon>
        <taxon>Cephalochordata</taxon>
        <taxon>Leptocardii</taxon>
        <taxon>Amphioxiformes</taxon>
        <taxon>Branchiostomatidae</taxon>
        <taxon>Branchiostoma</taxon>
    </lineage>
</organism>
<evidence type="ECO:0000313" key="15">
    <source>
        <dbReference type="RefSeq" id="XP_019633116.1"/>
    </source>
</evidence>
<evidence type="ECO:0000256" key="11">
    <source>
        <dbReference type="SAM" id="Phobius"/>
    </source>
</evidence>
<feature type="region of interest" description="Disordered" evidence="10">
    <location>
        <begin position="328"/>
        <end position="369"/>
    </location>
</feature>
<feature type="compositionally biased region" description="Low complexity" evidence="10">
    <location>
        <begin position="689"/>
        <end position="711"/>
    </location>
</feature>
<dbReference type="OrthoDB" id="10041261at2759"/>
<feature type="compositionally biased region" description="Polar residues" evidence="10">
    <location>
        <begin position="407"/>
        <end position="422"/>
    </location>
</feature>
<dbReference type="GO" id="GO:0045109">
    <property type="term" value="P:intermediate filament organization"/>
    <property type="evidence" value="ECO:0007669"/>
    <property type="project" value="TreeGrafter"/>
</dbReference>
<keyword evidence="3" id="KW-0403">Intermediate filament</keyword>
<feature type="region of interest" description="Disordered" evidence="10">
    <location>
        <begin position="557"/>
        <end position="576"/>
    </location>
</feature>
<dbReference type="Pfam" id="PF10541">
    <property type="entry name" value="KASH"/>
    <property type="match status" value="1"/>
</dbReference>
<evidence type="ECO:0000259" key="13">
    <source>
        <dbReference type="SMART" id="SM01391"/>
    </source>
</evidence>
<feature type="region of interest" description="Disordered" evidence="10">
    <location>
        <begin position="1016"/>
        <end position="1060"/>
    </location>
</feature>
<gene>
    <name evidence="15" type="primary">LOC109476569</name>
</gene>
<comment type="similarity">
    <text evidence="1">Belongs to the nesprin family.</text>
</comment>
<keyword evidence="14" id="KW-1185">Reference proteome</keyword>
<feature type="region of interest" description="Disordered" evidence="10">
    <location>
        <begin position="520"/>
        <end position="542"/>
    </location>
</feature>
<protein>
    <submittedName>
        <fullName evidence="15">Uncharacterized protein LOC109476569 isoform X1</fullName>
    </submittedName>
</protein>
<accession>A0A6P4ZU42</accession>
<dbReference type="SMART" id="SM01391">
    <property type="entry name" value="Filament"/>
    <property type="match status" value="1"/>
</dbReference>
<dbReference type="SMART" id="SM01249">
    <property type="entry name" value="KASH"/>
    <property type="match status" value="1"/>
</dbReference>
<dbReference type="GO" id="GO:0005737">
    <property type="term" value="C:cytoplasm"/>
    <property type="evidence" value="ECO:0007669"/>
    <property type="project" value="TreeGrafter"/>
</dbReference>
<dbReference type="Proteomes" id="UP000515135">
    <property type="component" value="Unplaced"/>
</dbReference>
<dbReference type="GO" id="GO:0005200">
    <property type="term" value="F:structural constituent of cytoskeleton"/>
    <property type="evidence" value="ECO:0007669"/>
    <property type="project" value="TreeGrafter"/>
</dbReference>
<keyword evidence="7" id="KW-0539">Nucleus</keyword>
<feature type="region of interest" description="Disordered" evidence="10">
    <location>
        <begin position="626"/>
        <end position="722"/>
    </location>
</feature>
<evidence type="ECO:0000256" key="10">
    <source>
        <dbReference type="SAM" id="MobiDB-lite"/>
    </source>
</evidence>
<feature type="transmembrane region" description="Helical" evidence="11">
    <location>
        <begin position="1261"/>
        <end position="1280"/>
    </location>
</feature>
<feature type="compositionally biased region" description="Low complexity" evidence="10">
    <location>
        <begin position="7"/>
        <end position="28"/>
    </location>
</feature>
<feature type="region of interest" description="Disordered" evidence="10">
    <location>
        <begin position="739"/>
        <end position="759"/>
    </location>
</feature>
<keyword evidence="4 11" id="KW-1133">Transmembrane helix</keyword>
<keyword evidence="5 9" id="KW-0175">Coiled coil</keyword>
<evidence type="ECO:0000256" key="2">
    <source>
        <dbReference type="ARBA" id="ARBA00022692"/>
    </source>
</evidence>
<name>A0A6P4ZU42_BRABE</name>
<dbReference type="Gene3D" id="1.20.5.170">
    <property type="match status" value="1"/>
</dbReference>
<evidence type="ECO:0000256" key="8">
    <source>
        <dbReference type="ARBA" id="ARBA00046312"/>
    </source>
</evidence>
<dbReference type="SUPFAM" id="SSF64593">
    <property type="entry name" value="Intermediate filament protein, coiled coil region"/>
    <property type="match status" value="2"/>
</dbReference>
<dbReference type="Gene3D" id="1.20.5.1160">
    <property type="entry name" value="Vasodilator-stimulated phosphoprotein"/>
    <property type="match status" value="1"/>
</dbReference>
<evidence type="ECO:0000256" key="7">
    <source>
        <dbReference type="ARBA" id="ARBA00023242"/>
    </source>
</evidence>
<feature type="compositionally biased region" description="Polar residues" evidence="10">
    <location>
        <begin position="36"/>
        <end position="47"/>
    </location>
</feature>
<evidence type="ECO:0000259" key="12">
    <source>
        <dbReference type="SMART" id="SM01249"/>
    </source>
</evidence>
<keyword evidence="2 11" id="KW-0812">Transmembrane</keyword>
<evidence type="ECO:0000256" key="4">
    <source>
        <dbReference type="ARBA" id="ARBA00022989"/>
    </source>
</evidence>
<evidence type="ECO:0000313" key="14">
    <source>
        <dbReference type="Proteomes" id="UP000515135"/>
    </source>
</evidence>
<dbReference type="GO" id="GO:0005882">
    <property type="term" value="C:intermediate filament"/>
    <property type="evidence" value="ECO:0007669"/>
    <property type="project" value="UniProtKB-KW"/>
</dbReference>
<feature type="domain" description="KASH" evidence="12">
    <location>
        <begin position="1254"/>
        <end position="1318"/>
    </location>
</feature>
<feature type="region of interest" description="Disordered" evidence="10">
    <location>
        <begin position="407"/>
        <end position="433"/>
    </location>
</feature>
<comment type="subcellular location">
    <subcellularLocation>
        <location evidence="8">Nucleus outer membrane</location>
        <topology evidence="8">Single-pass type IV membrane protein</topology>
    </subcellularLocation>
</comment>
<evidence type="ECO:0000256" key="9">
    <source>
        <dbReference type="SAM" id="Coils"/>
    </source>
</evidence>
<feature type="compositionally biased region" description="Polar residues" evidence="10">
    <location>
        <begin position="1046"/>
        <end position="1057"/>
    </location>
</feature>
<feature type="compositionally biased region" description="Polar residues" evidence="10">
    <location>
        <begin position="897"/>
        <end position="915"/>
    </location>
</feature>
<feature type="compositionally biased region" description="Basic residues" evidence="10">
    <location>
        <begin position="330"/>
        <end position="346"/>
    </location>
</feature>
<feature type="region of interest" description="Disordered" evidence="10">
    <location>
        <begin position="1"/>
        <end position="89"/>
    </location>
</feature>
<dbReference type="Pfam" id="PF00038">
    <property type="entry name" value="Filament"/>
    <property type="match status" value="1"/>
</dbReference>
<feature type="compositionally biased region" description="Low complexity" evidence="10">
    <location>
        <begin position="520"/>
        <end position="533"/>
    </location>
</feature>
<feature type="compositionally biased region" description="Basic and acidic residues" evidence="10">
    <location>
        <begin position="469"/>
        <end position="482"/>
    </location>
</feature>
<dbReference type="PANTHER" id="PTHR45652">
    <property type="entry name" value="GLIAL FIBRILLARY ACIDIC PROTEIN"/>
    <property type="match status" value="1"/>
</dbReference>
<dbReference type="KEGG" id="bbel:109476569"/>
<dbReference type="InterPro" id="IPR012315">
    <property type="entry name" value="KASH"/>
</dbReference>
<evidence type="ECO:0000256" key="1">
    <source>
        <dbReference type="ARBA" id="ARBA00008619"/>
    </source>
</evidence>
<feature type="compositionally biased region" description="Low complexity" evidence="10">
    <location>
        <begin position="65"/>
        <end position="78"/>
    </location>
</feature>
<dbReference type="RefSeq" id="XP_019633116.1">
    <property type="nucleotide sequence ID" value="XM_019777557.1"/>
</dbReference>
<feature type="domain" description="IF rod" evidence="13">
    <location>
        <begin position="88"/>
        <end position="312"/>
    </location>
</feature>
<feature type="compositionally biased region" description="Basic and acidic residues" evidence="10">
    <location>
        <begin position="1029"/>
        <end position="1044"/>
    </location>
</feature>
<feature type="region of interest" description="Disordered" evidence="10">
    <location>
        <begin position="808"/>
        <end position="919"/>
    </location>
</feature>